<evidence type="ECO:0000256" key="8">
    <source>
        <dbReference type="ARBA" id="ARBA00022741"/>
    </source>
</evidence>
<keyword evidence="9 13" id="KW-0418">Kinase</keyword>
<comment type="similarity">
    <text evidence="13">Belongs to the LpxK family.</text>
</comment>
<dbReference type="GO" id="GO:0009029">
    <property type="term" value="F:lipid-A 4'-kinase activity"/>
    <property type="evidence" value="ECO:0007669"/>
    <property type="project" value="UniProtKB-EC"/>
</dbReference>
<comment type="catalytic activity">
    <reaction evidence="13">
        <text>a lipid A disaccharide + ATP = a lipid IVA + ADP + H(+)</text>
        <dbReference type="Rhea" id="RHEA:67840"/>
        <dbReference type="ChEBI" id="CHEBI:15378"/>
        <dbReference type="ChEBI" id="CHEBI:30616"/>
        <dbReference type="ChEBI" id="CHEBI:176343"/>
        <dbReference type="ChEBI" id="CHEBI:176425"/>
        <dbReference type="ChEBI" id="CHEBI:456216"/>
        <dbReference type="EC" id="2.7.1.130"/>
    </reaction>
</comment>
<keyword evidence="5 13" id="KW-0444">Lipid biosynthesis</keyword>
<organism evidence="14 15">
    <name type="scientific">Undibacterium danionis</name>
    <dbReference type="NCBI Taxonomy" id="1812100"/>
    <lineage>
        <taxon>Bacteria</taxon>
        <taxon>Pseudomonadati</taxon>
        <taxon>Pseudomonadota</taxon>
        <taxon>Betaproteobacteria</taxon>
        <taxon>Burkholderiales</taxon>
        <taxon>Oxalobacteraceae</taxon>
        <taxon>Undibacterium</taxon>
    </lineage>
</organism>
<comment type="pathway">
    <text evidence="2 13">Glycolipid biosynthesis; lipid IV(A) biosynthesis; lipid IV(A) from (3R)-3-hydroxytetradecanoyl-[acyl-carrier-protein] and UDP-N-acetyl-alpha-D-glucosamine: step 6/6.</text>
</comment>
<evidence type="ECO:0000256" key="13">
    <source>
        <dbReference type="HAMAP-Rule" id="MF_00409"/>
    </source>
</evidence>
<dbReference type="PANTHER" id="PTHR42724">
    <property type="entry name" value="TETRAACYLDISACCHARIDE 4'-KINASE"/>
    <property type="match status" value="1"/>
</dbReference>
<comment type="function">
    <text evidence="1 13">Transfers the gamma-phosphate of ATP to the 4'-position of a tetraacyldisaccharide 1-phosphate intermediate (termed DS-1-P) to form tetraacyldisaccharide 1,4'-bis-phosphate (lipid IVA).</text>
</comment>
<protein>
    <recommendedName>
        <fullName evidence="4 13">Tetraacyldisaccharide 4'-kinase</fullName>
        <ecNumber evidence="3 13">2.7.1.130</ecNumber>
    </recommendedName>
    <alternativeName>
        <fullName evidence="12 13">Lipid A 4'-kinase</fullName>
    </alternativeName>
</protein>
<dbReference type="Pfam" id="PF02606">
    <property type="entry name" value="LpxK"/>
    <property type="match status" value="1"/>
</dbReference>
<dbReference type="InterPro" id="IPR003758">
    <property type="entry name" value="LpxK"/>
</dbReference>
<dbReference type="Proteomes" id="UP001589844">
    <property type="component" value="Unassembled WGS sequence"/>
</dbReference>
<proteinExistence type="inferred from homology"/>
<evidence type="ECO:0000256" key="4">
    <source>
        <dbReference type="ARBA" id="ARBA00016436"/>
    </source>
</evidence>
<dbReference type="RefSeq" id="WP_390214268.1">
    <property type="nucleotide sequence ID" value="NZ_JBHLXJ010000018.1"/>
</dbReference>
<dbReference type="NCBIfam" id="TIGR00682">
    <property type="entry name" value="lpxK"/>
    <property type="match status" value="1"/>
</dbReference>
<dbReference type="EC" id="2.7.1.130" evidence="3 13"/>
<evidence type="ECO:0000256" key="9">
    <source>
        <dbReference type="ARBA" id="ARBA00022777"/>
    </source>
</evidence>
<keyword evidence="6 13" id="KW-0441">Lipid A biosynthesis</keyword>
<reference evidence="14 15" key="1">
    <citation type="submission" date="2024-09" db="EMBL/GenBank/DDBJ databases">
        <authorList>
            <person name="Sun Q."/>
            <person name="Mori K."/>
        </authorList>
    </citation>
    <scope>NUCLEOTIDE SEQUENCE [LARGE SCALE GENOMIC DNA]</scope>
    <source>
        <strain evidence="14 15">CCM 8677</strain>
    </source>
</reference>
<keyword evidence="11 13" id="KW-0443">Lipid metabolism</keyword>
<feature type="binding site" evidence="13">
    <location>
        <begin position="62"/>
        <end position="69"/>
    </location>
    <ligand>
        <name>ATP</name>
        <dbReference type="ChEBI" id="CHEBI:30616"/>
    </ligand>
</feature>
<evidence type="ECO:0000313" key="15">
    <source>
        <dbReference type="Proteomes" id="UP001589844"/>
    </source>
</evidence>
<dbReference type="InterPro" id="IPR027417">
    <property type="entry name" value="P-loop_NTPase"/>
</dbReference>
<evidence type="ECO:0000256" key="1">
    <source>
        <dbReference type="ARBA" id="ARBA00002274"/>
    </source>
</evidence>
<evidence type="ECO:0000256" key="11">
    <source>
        <dbReference type="ARBA" id="ARBA00023098"/>
    </source>
</evidence>
<name>A0ABV6IIK4_9BURK</name>
<dbReference type="HAMAP" id="MF_00409">
    <property type="entry name" value="LpxK"/>
    <property type="match status" value="1"/>
</dbReference>
<dbReference type="PANTHER" id="PTHR42724:SF1">
    <property type="entry name" value="TETRAACYLDISACCHARIDE 4'-KINASE, MITOCHONDRIAL-RELATED"/>
    <property type="match status" value="1"/>
</dbReference>
<evidence type="ECO:0000256" key="12">
    <source>
        <dbReference type="ARBA" id="ARBA00029757"/>
    </source>
</evidence>
<evidence type="ECO:0000256" key="2">
    <source>
        <dbReference type="ARBA" id="ARBA00004870"/>
    </source>
</evidence>
<evidence type="ECO:0000256" key="7">
    <source>
        <dbReference type="ARBA" id="ARBA00022679"/>
    </source>
</evidence>
<keyword evidence="7 13" id="KW-0808">Transferase</keyword>
<evidence type="ECO:0000256" key="10">
    <source>
        <dbReference type="ARBA" id="ARBA00022840"/>
    </source>
</evidence>
<evidence type="ECO:0000256" key="6">
    <source>
        <dbReference type="ARBA" id="ARBA00022556"/>
    </source>
</evidence>
<evidence type="ECO:0000256" key="5">
    <source>
        <dbReference type="ARBA" id="ARBA00022516"/>
    </source>
</evidence>
<dbReference type="SUPFAM" id="SSF52540">
    <property type="entry name" value="P-loop containing nucleoside triphosphate hydrolases"/>
    <property type="match status" value="1"/>
</dbReference>
<keyword evidence="8 13" id="KW-0547">Nucleotide-binding</keyword>
<keyword evidence="10 13" id="KW-0067">ATP-binding</keyword>
<comment type="caution">
    <text evidence="14">The sequence shown here is derived from an EMBL/GenBank/DDBJ whole genome shotgun (WGS) entry which is preliminary data.</text>
</comment>
<evidence type="ECO:0000313" key="14">
    <source>
        <dbReference type="EMBL" id="MFC0351648.1"/>
    </source>
</evidence>
<accession>A0ABV6IIK4</accession>
<sequence>MRAAFESFLIRSWSRRGILPILLWPLSKLFGLILNFRFGLLVLGYRSQTSLSAPVIVVGNIYVGGTGKTPMVIWLVEQLRRSGWTPGVISRGYGAQVDQIIEVKTTSLATEVGDEPLLIVQRTGCPMMVGRQRVASAQQLLARYPQLDVIISDDGLQHYALARDVEILMFDQRGVGNGWLLPAGPLRESAQRRRDFTILNSANKEQVSGIGGDVIQMQLRADALMNLKHPESRQSLSELQGKKILAAAGIGNPQRFFDTLNAHGLEFETMPLADHFAFSADLFQHVDAEIILITEKDAVKCRQIAELCDDPRIWLLPVSAELDAEFQEQLLKLLKTISEKKHGCTSA</sequence>
<keyword evidence="15" id="KW-1185">Reference proteome</keyword>
<gene>
    <name evidence="13 14" type="primary">lpxK</name>
    <name evidence="14" type="ORF">ACFFJH_17635</name>
</gene>
<evidence type="ECO:0000256" key="3">
    <source>
        <dbReference type="ARBA" id="ARBA00012071"/>
    </source>
</evidence>
<dbReference type="EMBL" id="JBHLXJ010000018">
    <property type="protein sequence ID" value="MFC0351648.1"/>
    <property type="molecule type" value="Genomic_DNA"/>
</dbReference>